<evidence type="ECO:0000313" key="2">
    <source>
        <dbReference type="EMBL" id="GAA3623703.1"/>
    </source>
</evidence>
<accession>A0ABP7A2L8</accession>
<reference evidence="3" key="1">
    <citation type="journal article" date="2019" name="Int. J. Syst. Evol. Microbiol.">
        <title>The Global Catalogue of Microorganisms (GCM) 10K type strain sequencing project: providing services to taxonomists for standard genome sequencing and annotation.</title>
        <authorList>
            <consortium name="The Broad Institute Genomics Platform"/>
            <consortium name="The Broad Institute Genome Sequencing Center for Infectious Disease"/>
            <person name="Wu L."/>
            <person name="Ma J."/>
        </authorList>
    </citation>
    <scope>NUCLEOTIDE SEQUENCE [LARGE SCALE GENOMIC DNA]</scope>
    <source>
        <strain evidence="3">JCM 17326</strain>
    </source>
</reference>
<evidence type="ECO:0000256" key="1">
    <source>
        <dbReference type="SAM" id="MobiDB-lite"/>
    </source>
</evidence>
<protein>
    <submittedName>
        <fullName evidence="2">Uncharacterized protein</fullName>
    </submittedName>
</protein>
<feature type="region of interest" description="Disordered" evidence="1">
    <location>
        <begin position="26"/>
        <end position="95"/>
    </location>
</feature>
<comment type="caution">
    <text evidence="2">The sequence shown here is derived from an EMBL/GenBank/DDBJ whole genome shotgun (WGS) entry which is preliminary data.</text>
</comment>
<sequence>MTSGPREFGLDGEASLAAWLGAQATAEGGDPFAHPQQPDAGHRGAARRGLAVVIDADRQSVRTALDPNRRRRGGGMPGDVGERLLNDPVDDPAHRGRHVMFQDATCAHPSPMPARATPSQRRSAGYRTRSTFAAPAASAAAGCRIGGITHCPRRRDDPRWVQRTCSDDIQSQERRSTACPCVTCLPPP</sequence>
<organism evidence="2 3">
    <name type="scientific">Nonomuraea rosea</name>
    <dbReference type="NCBI Taxonomy" id="638574"/>
    <lineage>
        <taxon>Bacteria</taxon>
        <taxon>Bacillati</taxon>
        <taxon>Actinomycetota</taxon>
        <taxon>Actinomycetes</taxon>
        <taxon>Streptosporangiales</taxon>
        <taxon>Streptosporangiaceae</taxon>
        <taxon>Nonomuraea</taxon>
    </lineage>
</organism>
<name>A0ABP7A2L8_9ACTN</name>
<keyword evidence="3" id="KW-1185">Reference proteome</keyword>
<dbReference type="EMBL" id="BAABDQ010000071">
    <property type="protein sequence ID" value="GAA3623703.1"/>
    <property type="molecule type" value="Genomic_DNA"/>
</dbReference>
<gene>
    <name evidence="2" type="ORF">GCM10022419_131680</name>
</gene>
<proteinExistence type="predicted"/>
<evidence type="ECO:0000313" key="3">
    <source>
        <dbReference type="Proteomes" id="UP001500630"/>
    </source>
</evidence>
<dbReference type="Proteomes" id="UP001500630">
    <property type="component" value="Unassembled WGS sequence"/>
</dbReference>